<name>A0A821SHQ0_9NEOP</name>
<evidence type="ECO:0000313" key="1">
    <source>
        <dbReference type="EMBL" id="CAF4859741.1"/>
    </source>
</evidence>
<dbReference type="AlphaFoldDB" id="A0A821SHQ0"/>
<dbReference type="OrthoDB" id="7480412at2759"/>
<proteinExistence type="predicted"/>
<protein>
    <submittedName>
        <fullName evidence="1">Uncharacterized protein</fullName>
    </submittedName>
</protein>
<evidence type="ECO:0000313" key="2">
    <source>
        <dbReference type="Proteomes" id="UP000663880"/>
    </source>
</evidence>
<dbReference type="EMBL" id="CAJOBZ010000019">
    <property type="protein sequence ID" value="CAF4859741.1"/>
    <property type="molecule type" value="Genomic_DNA"/>
</dbReference>
<comment type="caution">
    <text evidence="1">The sequence shown here is derived from an EMBL/GenBank/DDBJ whole genome shotgun (WGS) entry which is preliminary data.</text>
</comment>
<sequence>MLRKGDVFTAPNRTTEPRVYAIFWSCHEPSRMQVTFNRANRLVSVKPLQSTTSDCPRHTTVGLQTLQQGVRQGDVICPKLFTAIIAFSWFAREDLNRMLIDL</sequence>
<organism evidence="1 2">
    <name type="scientific">Pieris macdunnoughi</name>
    <dbReference type="NCBI Taxonomy" id="345717"/>
    <lineage>
        <taxon>Eukaryota</taxon>
        <taxon>Metazoa</taxon>
        <taxon>Ecdysozoa</taxon>
        <taxon>Arthropoda</taxon>
        <taxon>Hexapoda</taxon>
        <taxon>Insecta</taxon>
        <taxon>Pterygota</taxon>
        <taxon>Neoptera</taxon>
        <taxon>Endopterygota</taxon>
        <taxon>Lepidoptera</taxon>
        <taxon>Glossata</taxon>
        <taxon>Ditrysia</taxon>
        <taxon>Papilionoidea</taxon>
        <taxon>Pieridae</taxon>
        <taxon>Pierinae</taxon>
        <taxon>Pieris</taxon>
    </lineage>
</organism>
<keyword evidence="2" id="KW-1185">Reference proteome</keyword>
<reference evidence="1" key="1">
    <citation type="submission" date="2021-02" db="EMBL/GenBank/DDBJ databases">
        <authorList>
            <person name="Steward A R."/>
        </authorList>
    </citation>
    <scope>NUCLEOTIDE SEQUENCE</scope>
</reference>
<dbReference type="Proteomes" id="UP000663880">
    <property type="component" value="Unassembled WGS sequence"/>
</dbReference>
<gene>
    <name evidence="1" type="ORF">PMACD_LOCUS7814</name>
</gene>
<accession>A0A821SHQ0</accession>